<dbReference type="InParanoid" id="F4RA54"/>
<name>F4RA54_MELLP</name>
<dbReference type="RefSeq" id="XP_007405891.1">
    <property type="nucleotide sequence ID" value="XM_007405829.1"/>
</dbReference>
<evidence type="ECO:0000313" key="2">
    <source>
        <dbReference type="EMBL" id="EGG10421.1"/>
    </source>
</evidence>
<dbReference type="Proteomes" id="UP000001072">
    <property type="component" value="Unassembled WGS sequence"/>
</dbReference>
<feature type="region of interest" description="Disordered" evidence="1">
    <location>
        <begin position="179"/>
        <end position="213"/>
    </location>
</feature>
<feature type="compositionally biased region" description="Polar residues" evidence="1">
    <location>
        <begin position="103"/>
        <end position="117"/>
    </location>
</feature>
<proteinExistence type="predicted"/>
<dbReference type="KEGG" id="mlr:MELLADRAFT_93371"/>
<feature type="region of interest" description="Disordered" evidence="1">
    <location>
        <begin position="67"/>
        <end position="148"/>
    </location>
</feature>
<dbReference type="GeneID" id="18936554"/>
<feature type="compositionally biased region" description="Basic and acidic residues" evidence="1">
    <location>
        <begin position="204"/>
        <end position="213"/>
    </location>
</feature>
<sequence>MYDDDVTNWLHHQLTRRTATLNTNGWSILKDSNDFSPTENIYQSVSPSFTSTSHQLLSKMCGDSGCESDCSQPRRTSRVTTPLRLAPGMIQPSQDSRRGLFLPSSQPHPSAGSSAANPTGRKRGRSTSRSECETVIQPQWHRTKEEDFQPEEVIRSPIERIESCSHRIYVHRCYRRVKSKPSHSRDLRQDSDDENARIRKKSKKSEADPERKEEVYDAIEIYFEEPTPGSEDVTPDYVFIFS</sequence>
<dbReference type="VEuPathDB" id="FungiDB:MELLADRAFT_93371"/>
<organism evidence="3">
    <name type="scientific">Melampsora larici-populina (strain 98AG31 / pathotype 3-4-7)</name>
    <name type="common">Poplar leaf rust fungus</name>
    <dbReference type="NCBI Taxonomy" id="747676"/>
    <lineage>
        <taxon>Eukaryota</taxon>
        <taxon>Fungi</taxon>
        <taxon>Dikarya</taxon>
        <taxon>Basidiomycota</taxon>
        <taxon>Pucciniomycotina</taxon>
        <taxon>Pucciniomycetes</taxon>
        <taxon>Pucciniales</taxon>
        <taxon>Melampsoraceae</taxon>
        <taxon>Melampsora</taxon>
    </lineage>
</organism>
<reference evidence="3" key="1">
    <citation type="journal article" date="2011" name="Proc. Natl. Acad. Sci. U.S.A.">
        <title>Obligate biotrophy features unraveled by the genomic analysis of rust fungi.</title>
        <authorList>
            <person name="Duplessis S."/>
            <person name="Cuomo C.A."/>
            <person name="Lin Y.-C."/>
            <person name="Aerts A."/>
            <person name="Tisserant E."/>
            <person name="Veneault-Fourrey C."/>
            <person name="Joly D.L."/>
            <person name="Hacquard S."/>
            <person name="Amselem J."/>
            <person name="Cantarel B.L."/>
            <person name="Chiu R."/>
            <person name="Coutinho P.M."/>
            <person name="Feau N."/>
            <person name="Field M."/>
            <person name="Frey P."/>
            <person name="Gelhaye E."/>
            <person name="Goldberg J."/>
            <person name="Grabherr M.G."/>
            <person name="Kodira C.D."/>
            <person name="Kohler A."/>
            <person name="Kuees U."/>
            <person name="Lindquist E.A."/>
            <person name="Lucas S.M."/>
            <person name="Mago R."/>
            <person name="Mauceli E."/>
            <person name="Morin E."/>
            <person name="Murat C."/>
            <person name="Pangilinan J.L."/>
            <person name="Park R."/>
            <person name="Pearson M."/>
            <person name="Quesneville H."/>
            <person name="Rouhier N."/>
            <person name="Sakthikumar S."/>
            <person name="Salamov A.A."/>
            <person name="Schmutz J."/>
            <person name="Selles B."/>
            <person name="Shapiro H."/>
            <person name="Tanguay P."/>
            <person name="Tuskan G.A."/>
            <person name="Henrissat B."/>
            <person name="Van de Peer Y."/>
            <person name="Rouze P."/>
            <person name="Ellis J.G."/>
            <person name="Dodds P.N."/>
            <person name="Schein J.E."/>
            <person name="Zhong S."/>
            <person name="Hamelin R.C."/>
            <person name="Grigoriev I.V."/>
            <person name="Szabo L.J."/>
            <person name="Martin F."/>
        </authorList>
    </citation>
    <scope>NUCLEOTIDE SEQUENCE [LARGE SCALE GENOMIC DNA]</scope>
    <source>
        <strain evidence="3">98AG31 / pathotype 3-4-7</strain>
    </source>
</reference>
<protein>
    <submittedName>
        <fullName evidence="2">Uncharacterized protein</fullName>
    </submittedName>
</protein>
<dbReference type="AlphaFoldDB" id="F4RA54"/>
<feature type="compositionally biased region" description="Basic and acidic residues" evidence="1">
    <location>
        <begin position="183"/>
        <end position="197"/>
    </location>
</feature>
<feature type="compositionally biased region" description="Polar residues" evidence="1">
    <location>
        <begin position="69"/>
        <end position="80"/>
    </location>
</feature>
<keyword evidence="3" id="KW-1185">Reference proteome</keyword>
<accession>F4RA54</accession>
<evidence type="ECO:0000313" key="3">
    <source>
        <dbReference type="Proteomes" id="UP000001072"/>
    </source>
</evidence>
<gene>
    <name evidence="2" type="ORF">MELLADRAFT_93371</name>
</gene>
<dbReference type="EMBL" id="GL883094">
    <property type="protein sequence ID" value="EGG10421.1"/>
    <property type="molecule type" value="Genomic_DNA"/>
</dbReference>
<evidence type="ECO:0000256" key="1">
    <source>
        <dbReference type="SAM" id="MobiDB-lite"/>
    </source>
</evidence>
<dbReference type="HOGENOM" id="CLU_091778_0_0_1"/>